<comment type="similarity">
    <text evidence="2">Belongs to the SusD family.</text>
</comment>
<dbReference type="EMBL" id="LRGC01000010">
    <property type="protein sequence ID" value="KWR53983.1"/>
    <property type="molecule type" value="Genomic_DNA"/>
</dbReference>
<feature type="domain" description="RagB/SusD" evidence="6">
    <location>
        <begin position="286"/>
        <end position="564"/>
    </location>
</feature>
<gene>
    <name evidence="8" type="ORF">AA415_02234</name>
</gene>
<dbReference type="PROSITE" id="PS51257">
    <property type="entry name" value="PROKAR_LIPOPROTEIN"/>
    <property type="match status" value="1"/>
</dbReference>
<evidence type="ECO:0000259" key="6">
    <source>
        <dbReference type="Pfam" id="PF07980"/>
    </source>
</evidence>
<keyword evidence="3" id="KW-0732">Signal</keyword>
<dbReference type="Proteomes" id="UP000056419">
    <property type="component" value="Unassembled WGS sequence"/>
</dbReference>
<evidence type="ECO:0000256" key="4">
    <source>
        <dbReference type="ARBA" id="ARBA00023136"/>
    </source>
</evidence>
<dbReference type="STRING" id="46506.AA415_02234"/>
<dbReference type="RefSeq" id="WP_060386078.1">
    <property type="nucleotide sequence ID" value="NZ_CAXVLE010000036.1"/>
</dbReference>
<sequence length="565" mass="65325">MKKILIGLGFALFGLQSCDVLDVDPQSFYSENVAYASIENVDFYVKDLYQAFREYADIEKPVDVYDDGFSDLLKYSWAAIAPGNQVNKLFYYGQGINADRDFRNKWDQAYWHIRELNEFLVDMHNGLASGLDQEKLAVRIAEVRVIRAFVYQELVKRYGGVVLRISEEKVDDHTDRSKARSSEAECWDFIINELDKAAKVLPEQWKDKDGINHVGRVTKGAAYGLKARAALYAKRWQDAVDACDEVLKLEKKGVHALLGKNQYNDIFSIPNNKELLLSVNYEKMKLHHTFNLNCCPPYDYKEAGALKDFCGAAMTPTEEYASQFDIKLNGNWQSFSWDNLSQYANGPWADRDPRFYSSILYNGASWINDRKLQVYVGGHDGFFDFKNDPADDYKRSTATGYYIRKFVKNDAEINFVDVQSDQFWIEMRMAEIYLIRSEAKARLEKWGEAYIDLNKIRTRVGMPALPQQNVWDNYLVDLEKERICELGMEGHRFFDLVRWDKAVETLNGKRLHGVKITKLPTGVFEYKVVECDTEDRLFPKQYTISPIPTAELVANTLCEQSDLWK</sequence>
<keyword evidence="9" id="KW-1185">Reference proteome</keyword>
<organism evidence="8 9">
    <name type="scientific">Bacteroides stercoris</name>
    <dbReference type="NCBI Taxonomy" id="46506"/>
    <lineage>
        <taxon>Bacteria</taxon>
        <taxon>Pseudomonadati</taxon>
        <taxon>Bacteroidota</taxon>
        <taxon>Bacteroidia</taxon>
        <taxon>Bacteroidales</taxon>
        <taxon>Bacteroidaceae</taxon>
        <taxon>Bacteroides</taxon>
    </lineage>
</organism>
<keyword evidence="4" id="KW-0472">Membrane</keyword>
<evidence type="ECO:0000256" key="5">
    <source>
        <dbReference type="ARBA" id="ARBA00023237"/>
    </source>
</evidence>
<evidence type="ECO:0000313" key="9">
    <source>
        <dbReference type="Proteomes" id="UP000056419"/>
    </source>
</evidence>
<dbReference type="InterPro" id="IPR033985">
    <property type="entry name" value="SusD-like_N"/>
</dbReference>
<evidence type="ECO:0000313" key="8">
    <source>
        <dbReference type="EMBL" id="KWR53983.1"/>
    </source>
</evidence>
<protein>
    <submittedName>
        <fullName evidence="8">SusD family protein</fullName>
    </submittedName>
</protein>
<comment type="subcellular location">
    <subcellularLocation>
        <location evidence="1">Cell outer membrane</location>
    </subcellularLocation>
</comment>
<dbReference type="Gene3D" id="1.25.40.390">
    <property type="match status" value="1"/>
</dbReference>
<dbReference type="SUPFAM" id="SSF48452">
    <property type="entry name" value="TPR-like"/>
    <property type="match status" value="1"/>
</dbReference>
<dbReference type="PATRIC" id="fig|46506.5.peg.2395"/>
<dbReference type="AlphaFoldDB" id="A0A125MFG3"/>
<evidence type="ECO:0000256" key="2">
    <source>
        <dbReference type="ARBA" id="ARBA00006275"/>
    </source>
</evidence>
<evidence type="ECO:0000256" key="1">
    <source>
        <dbReference type="ARBA" id="ARBA00004442"/>
    </source>
</evidence>
<evidence type="ECO:0000256" key="3">
    <source>
        <dbReference type="ARBA" id="ARBA00022729"/>
    </source>
</evidence>
<dbReference type="GO" id="GO:0009279">
    <property type="term" value="C:cell outer membrane"/>
    <property type="evidence" value="ECO:0007669"/>
    <property type="project" value="UniProtKB-SubCell"/>
</dbReference>
<accession>A0A125MFG3</accession>
<dbReference type="InterPro" id="IPR012944">
    <property type="entry name" value="SusD_RagB_dom"/>
</dbReference>
<feature type="domain" description="SusD-like N-terminal" evidence="7">
    <location>
        <begin position="85"/>
        <end position="230"/>
    </location>
</feature>
<dbReference type="Pfam" id="PF14322">
    <property type="entry name" value="SusD-like_3"/>
    <property type="match status" value="1"/>
</dbReference>
<proteinExistence type="inferred from homology"/>
<evidence type="ECO:0000259" key="7">
    <source>
        <dbReference type="Pfam" id="PF14322"/>
    </source>
</evidence>
<reference evidence="8 9" key="1">
    <citation type="journal article" date="2016" name="BMC Genomics">
        <title>Type VI secretion systems of human gut Bacteroidales segregate into three genetic architectures, two of which are contained on mobile genetic elements.</title>
        <authorList>
            <person name="Coyne M.J."/>
            <person name="Roelofs K.G."/>
            <person name="Comstock L.E."/>
        </authorList>
    </citation>
    <scope>NUCLEOTIDE SEQUENCE [LARGE SCALE GENOMIC DNA]</scope>
    <source>
        <strain evidence="8 9">CL09T03C01</strain>
    </source>
</reference>
<comment type="caution">
    <text evidence="8">The sequence shown here is derived from an EMBL/GenBank/DDBJ whole genome shotgun (WGS) entry which is preliminary data.</text>
</comment>
<dbReference type="InterPro" id="IPR011990">
    <property type="entry name" value="TPR-like_helical_dom_sf"/>
</dbReference>
<keyword evidence="5" id="KW-0998">Cell outer membrane</keyword>
<name>A0A125MFG3_BACSE</name>
<dbReference type="Pfam" id="PF07980">
    <property type="entry name" value="SusD_RagB"/>
    <property type="match status" value="1"/>
</dbReference>